<name>A0A8H3YHG2_9TREE</name>
<feature type="transmembrane region" description="Helical" evidence="7">
    <location>
        <begin position="135"/>
        <end position="151"/>
    </location>
</feature>
<evidence type="ECO:0000256" key="6">
    <source>
        <dbReference type="SAM" id="MobiDB-lite"/>
    </source>
</evidence>
<dbReference type="OrthoDB" id="448250at2759"/>
<dbReference type="GO" id="GO:0006621">
    <property type="term" value="P:protein retention in ER lumen"/>
    <property type="evidence" value="ECO:0007669"/>
    <property type="project" value="TreeGrafter"/>
</dbReference>
<dbReference type="PANTHER" id="PTHR10743:SF0">
    <property type="entry name" value="PROTEIN RER1"/>
    <property type="match status" value="1"/>
</dbReference>
<evidence type="ECO:0000313" key="8">
    <source>
        <dbReference type="EMBL" id="GHJ89844.1"/>
    </source>
</evidence>
<feature type="region of interest" description="Disordered" evidence="6">
    <location>
        <begin position="1"/>
        <end position="61"/>
    </location>
</feature>
<dbReference type="Proteomes" id="UP000620104">
    <property type="component" value="Unassembled WGS sequence"/>
</dbReference>
<evidence type="ECO:0000313" key="9">
    <source>
        <dbReference type="Proteomes" id="UP000620104"/>
    </source>
</evidence>
<sequence length="307" mass="33255">MMAQSSPPKPLQSSSATASAYPQLSNLYPSEDASAGPSTSTPSGRPATGPGAGFPARPPQPAPVSNAYGGYGASAGSNVYGNGYAASMGGSTGMGQQGDKGEKNVTQLIVDSGNKWSRAYRTLLDRSTPLTVQRWLFTGALLLIFMAVVLIRQGWYIIAYALAIYLLNLFLAFLQPKFDPSIQQDLAAEDVEEGAPGLPGGNNGSAQKGGLSGLMSGFSSGENDEEFRPFIRRLPEFKFWLSATKAALLALFATTSRVFDIPVYWPILLMYFFVLFGLTMRRQIQHMIKYRYIPFDLGRKATYGRKK</sequence>
<evidence type="ECO:0008006" key="10">
    <source>
        <dbReference type="Google" id="ProtNLM"/>
    </source>
</evidence>
<evidence type="ECO:0000256" key="3">
    <source>
        <dbReference type="ARBA" id="ARBA00022692"/>
    </source>
</evidence>
<feature type="compositionally biased region" description="Low complexity" evidence="6">
    <location>
        <begin position="1"/>
        <end position="15"/>
    </location>
</feature>
<keyword evidence="4 7" id="KW-1133">Transmembrane helix</keyword>
<comment type="similarity">
    <text evidence="2">Belongs to the RER1 family.</text>
</comment>
<comment type="caution">
    <text evidence="8">The sequence shown here is derived from an EMBL/GenBank/DDBJ whole genome shotgun (WGS) entry which is preliminary data.</text>
</comment>
<dbReference type="InterPro" id="IPR004932">
    <property type="entry name" value="Rer1"/>
</dbReference>
<dbReference type="GO" id="GO:0005783">
    <property type="term" value="C:endoplasmic reticulum"/>
    <property type="evidence" value="ECO:0007669"/>
    <property type="project" value="GOC"/>
</dbReference>
<evidence type="ECO:0000256" key="1">
    <source>
        <dbReference type="ARBA" id="ARBA00004141"/>
    </source>
</evidence>
<proteinExistence type="inferred from homology"/>
<protein>
    <recommendedName>
        <fullName evidence="10">ER to Golgi transport-related protein</fullName>
    </recommendedName>
</protein>
<dbReference type="PANTHER" id="PTHR10743">
    <property type="entry name" value="PROTEIN RER1"/>
    <property type="match status" value="1"/>
</dbReference>
<organism evidence="8 9">
    <name type="scientific">Naganishia liquefaciens</name>
    <dbReference type="NCBI Taxonomy" id="104408"/>
    <lineage>
        <taxon>Eukaryota</taxon>
        <taxon>Fungi</taxon>
        <taxon>Dikarya</taxon>
        <taxon>Basidiomycota</taxon>
        <taxon>Agaricomycotina</taxon>
        <taxon>Tremellomycetes</taxon>
        <taxon>Filobasidiales</taxon>
        <taxon>Filobasidiaceae</taxon>
        <taxon>Naganishia</taxon>
    </lineage>
</organism>
<evidence type="ECO:0000256" key="2">
    <source>
        <dbReference type="ARBA" id="ARBA00006070"/>
    </source>
</evidence>
<evidence type="ECO:0000256" key="7">
    <source>
        <dbReference type="SAM" id="Phobius"/>
    </source>
</evidence>
<feature type="transmembrane region" description="Helical" evidence="7">
    <location>
        <begin position="157"/>
        <end position="174"/>
    </location>
</feature>
<accession>A0A8H3YHG2</accession>
<dbReference type="GO" id="GO:0006890">
    <property type="term" value="P:retrograde vesicle-mediated transport, Golgi to endoplasmic reticulum"/>
    <property type="evidence" value="ECO:0007669"/>
    <property type="project" value="TreeGrafter"/>
</dbReference>
<feature type="transmembrane region" description="Helical" evidence="7">
    <location>
        <begin position="261"/>
        <end position="280"/>
    </location>
</feature>
<dbReference type="AlphaFoldDB" id="A0A8H3YHG2"/>
<dbReference type="GO" id="GO:0000139">
    <property type="term" value="C:Golgi membrane"/>
    <property type="evidence" value="ECO:0007669"/>
    <property type="project" value="TreeGrafter"/>
</dbReference>
<keyword evidence="5 7" id="KW-0472">Membrane</keyword>
<evidence type="ECO:0000256" key="4">
    <source>
        <dbReference type="ARBA" id="ARBA00022989"/>
    </source>
</evidence>
<dbReference type="Pfam" id="PF03248">
    <property type="entry name" value="Rer1"/>
    <property type="match status" value="1"/>
</dbReference>
<gene>
    <name evidence="8" type="ORF">NliqN6_6246</name>
</gene>
<keyword evidence="9" id="KW-1185">Reference proteome</keyword>
<keyword evidence="3 7" id="KW-0812">Transmembrane</keyword>
<comment type="subcellular location">
    <subcellularLocation>
        <location evidence="1">Membrane</location>
        <topology evidence="1">Multi-pass membrane protein</topology>
    </subcellularLocation>
</comment>
<feature type="compositionally biased region" description="Polar residues" evidence="6">
    <location>
        <begin position="16"/>
        <end position="28"/>
    </location>
</feature>
<evidence type="ECO:0000256" key="5">
    <source>
        <dbReference type="ARBA" id="ARBA00023136"/>
    </source>
</evidence>
<reference evidence="8" key="1">
    <citation type="submission" date="2020-07" db="EMBL/GenBank/DDBJ databases">
        <title>Draft Genome Sequence of a Deep-Sea Yeast, Naganishia (Cryptococcus) liquefaciens strain N6.</title>
        <authorList>
            <person name="Han Y.W."/>
            <person name="Kajitani R."/>
            <person name="Morimoto H."/>
            <person name="Parhat M."/>
            <person name="Tsubouchi H."/>
            <person name="Bakenova O."/>
            <person name="Ogata M."/>
            <person name="Argunhan B."/>
            <person name="Aoki R."/>
            <person name="Kajiwara S."/>
            <person name="Itoh T."/>
            <person name="Iwasaki H."/>
        </authorList>
    </citation>
    <scope>NUCLEOTIDE SEQUENCE</scope>
    <source>
        <strain evidence="8">N6</strain>
    </source>
</reference>
<dbReference type="EMBL" id="BLZA01000049">
    <property type="protein sequence ID" value="GHJ89844.1"/>
    <property type="molecule type" value="Genomic_DNA"/>
</dbReference>